<keyword evidence="1" id="KW-0472">Membrane</keyword>
<dbReference type="Proteomes" id="UP000887566">
    <property type="component" value="Unplaced"/>
</dbReference>
<feature type="transmembrane region" description="Helical" evidence="1">
    <location>
        <begin position="108"/>
        <end position="129"/>
    </location>
</feature>
<proteinExistence type="predicted"/>
<keyword evidence="1" id="KW-0812">Transmembrane</keyword>
<feature type="transmembrane region" description="Helical" evidence="1">
    <location>
        <begin position="23"/>
        <end position="46"/>
    </location>
</feature>
<evidence type="ECO:0000313" key="2">
    <source>
        <dbReference type="Proteomes" id="UP000887566"/>
    </source>
</evidence>
<protein>
    <submittedName>
        <fullName evidence="3">Uncharacterized protein</fullName>
    </submittedName>
</protein>
<accession>A0A914WID9</accession>
<dbReference type="WBParaSite" id="PSAMB.scaffold4336size14973.g24064.t1">
    <property type="protein sequence ID" value="PSAMB.scaffold4336size14973.g24064.t1"/>
    <property type="gene ID" value="PSAMB.scaffold4336size14973.g24064"/>
</dbReference>
<sequence length="173" mass="20134">MQAESDIVISPFERRVRWVLETAYRWVIAAIISSLWFDFLFSSIWMHGYIWSLNQKYEVDMSDRSAGHIVDHQRNLLPMNDRLVYCCLFVVAVWLTMIAAGFRSSFNIWQHFKLSASLGTIAGLIRCLQMKQRIYPAIHEGFYVYLMVFVIGIILTARIASVKDSDEKTAKKE</sequence>
<keyword evidence="1" id="KW-1133">Transmembrane helix</keyword>
<organism evidence="2 3">
    <name type="scientific">Plectus sambesii</name>
    <dbReference type="NCBI Taxonomy" id="2011161"/>
    <lineage>
        <taxon>Eukaryota</taxon>
        <taxon>Metazoa</taxon>
        <taxon>Ecdysozoa</taxon>
        <taxon>Nematoda</taxon>
        <taxon>Chromadorea</taxon>
        <taxon>Plectida</taxon>
        <taxon>Plectina</taxon>
        <taxon>Plectoidea</taxon>
        <taxon>Plectidae</taxon>
        <taxon>Plectus</taxon>
    </lineage>
</organism>
<dbReference type="AlphaFoldDB" id="A0A914WID9"/>
<evidence type="ECO:0000256" key="1">
    <source>
        <dbReference type="SAM" id="Phobius"/>
    </source>
</evidence>
<feature type="transmembrane region" description="Helical" evidence="1">
    <location>
        <begin position="141"/>
        <end position="160"/>
    </location>
</feature>
<evidence type="ECO:0000313" key="3">
    <source>
        <dbReference type="WBParaSite" id="PSAMB.scaffold4336size14973.g24064.t1"/>
    </source>
</evidence>
<keyword evidence="2" id="KW-1185">Reference proteome</keyword>
<feature type="transmembrane region" description="Helical" evidence="1">
    <location>
        <begin position="83"/>
        <end position="102"/>
    </location>
</feature>
<reference evidence="3" key="1">
    <citation type="submission" date="2022-11" db="UniProtKB">
        <authorList>
            <consortium name="WormBaseParasite"/>
        </authorList>
    </citation>
    <scope>IDENTIFICATION</scope>
</reference>
<name>A0A914WID9_9BILA</name>